<dbReference type="PANTHER" id="PTHR47637">
    <property type="entry name" value="CHAPERONE SURA"/>
    <property type="match status" value="1"/>
</dbReference>
<dbReference type="SUPFAM" id="SSF109998">
    <property type="entry name" value="Triger factor/SurA peptide-binding domain-like"/>
    <property type="match status" value="1"/>
</dbReference>
<dbReference type="GO" id="GO:0016853">
    <property type="term" value="F:isomerase activity"/>
    <property type="evidence" value="ECO:0007669"/>
    <property type="project" value="UniProtKB-KW"/>
</dbReference>
<dbReference type="Gene3D" id="1.10.4030.10">
    <property type="entry name" value="Porin chaperone SurA, peptide-binding domain"/>
    <property type="match status" value="1"/>
</dbReference>
<evidence type="ECO:0000313" key="4">
    <source>
        <dbReference type="Proteomes" id="UP000886476"/>
    </source>
</evidence>
<name>A0ABX2C7N9_9BRAD</name>
<dbReference type="Proteomes" id="UP000886476">
    <property type="component" value="Unassembled WGS sequence"/>
</dbReference>
<evidence type="ECO:0000256" key="2">
    <source>
        <dbReference type="SAM" id="SignalP"/>
    </source>
</evidence>
<keyword evidence="1 2" id="KW-0732">Signal</keyword>
<protein>
    <submittedName>
        <fullName evidence="3">Peptidylprolyl isomerase</fullName>
    </submittedName>
</protein>
<feature type="chain" id="PRO_5046561399" evidence="2">
    <location>
        <begin position="32"/>
        <end position="312"/>
    </location>
</feature>
<dbReference type="EMBL" id="JABFDN010000001">
    <property type="protein sequence ID" value="NPU64276.1"/>
    <property type="molecule type" value="Genomic_DNA"/>
</dbReference>
<organism evidence="3 4">
    <name type="scientific">Bradyrhizobium aeschynomenes</name>
    <dbReference type="NCBI Taxonomy" id="2734909"/>
    <lineage>
        <taxon>Bacteria</taxon>
        <taxon>Pseudomonadati</taxon>
        <taxon>Pseudomonadota</taxon>
        <taxon>Alphaproteobacteria</taxon>
        <taxon>Hyphomicrobiales</taxon>
        <taxon>Nitrobacteraceae</taxon>
        <taxon>Bradyrhizobium</taxon>
    </lineage>
</organism>
<keyword evidence="3" id="KW-0413">Isomerase</keyword>
<evidence type="ECO:0000313" key="3">
    <source>
        <dbReference type="EMBL" id="NPU64276.1"/>
    </source>
</evidence>
<keyword evidence="4" id="KW-1185">Reference proteome</keyword>
<dbReference type="Pfam" id="PF13624">
    <property type="entry name" value="SurA_N_3"/>
    <property type="match status" value="1"/>
</dbReference>
<dbReference type="InterPro" id="IPR050280">
    <property type="entry name" value="OMP_Chaperone_SurA"/>
</dbReference>
<gene>
    <name evidence="3" type="ORF">HL667_04635</name>
</gene>
<feature type="signal peptide" evidence="2">
    <location>
        <begin position="1"/>
        <end position="31"/>
    </location>
</feature>
<dbReference type="PANTHER" id="PTHR47637:SF1">
    <property type="entry name" value="CHAPERONE SURA"/>
    <property type="match status" value="1"/>
</dbReference>
<reference evidence="3" key="1">
    <citation type="submission" date="2020-05" db="EMBL/GenBank/DDBJ databases">
        <title>Nod-independent and nitrogen-fixing Bradyrhizobium aeschynomene sp. nov. isolated from nodules of Aeschynomene indica.</title>
        <authorList>
            <person name="Zhang Z."/>
        </authorList>
    </citation>
    <scope>NUCLEOTIDE SEQUENCE</scope>
    <source>
        <strain evidence="3">83012</strain>
    </source>
</reference>
<dbReference type="InterPro" id="IPR027304">
    <property type="entry name" value="Trigger_fact/SurA_dom_sf"/>
</dbReference>
<evidence type="ECO:0000256" key="1">
    <source>
        <dbReference type="ARBA" id="ARBA00022729"/>
    </source>
</evidence>
<accession>A0ABX2C7N9</accession>
<sequence>MTIAFPPRLRALTICAVAALVWGCGMISAQAQSIVVMVNGDPITNYDVEQRTKLNFLSTRKQQSRQEVINELIDDKVKIKEGKKFGVEPTSADVDQSYAGMGSRMRLNADQLTKSLESQGVRPETLKARIKAEIVWTSLVRGRYKERLIVSDKDVAAAVAAAGGDSDQQGQAFEYKMQPVVLIVANSSNQGAMEVRHKEAEALRARIQSCADANSILRTTANAVIKEIVIKTSADIPPNLRKLLDDTPIGHLTPPEVTKQGIQMVALCARTPTTIDTPKKREIKEQMYAKKYEATSKAYLQEVRKAAMIEYR</sequence>
<proteinExistence type="predicted"/>
<comment type="caution">
    <text evidence="3">The sequence shown here is derived from an EMBL/GenBank/DDBJ whole genome shotgun (WGS) entry which is preliminary data.</text>
</comment>
<dbReference type="RefSeq" id="WP_172109338.1">
    <property type="nucleotide sequence ID" value="NZ_JABFDN010000001.1"/>
</dbReference>